<reference evidence="3 4" key="1">
    <citation type="journal article" date="2011" name="J. Bacteriol.">
        <title>Complete genome sequence of 'Vulcanisaeta moutnovskia' strain 768-28, a novel member of the hyperthermophilic crenarchaeal genus vulcanisaeta.</title>
        <authorList>
            <person name="Gumerov V.M."/>
            <person name="Mardanov A.V."/>
            <person name="Beletsky A.V."/>
            <person name="Prokofeva M.I."/>
            <person name="Bonch-Osmolovskaya E.A."/>
            <person name="Ravin N.V."/>
            <person name="Skryabin K.G."/>
        </authorList>
    </citation>
    <scope>NUCLEOTIDE SEQUENCE [LARGE SCALE GENOMIC DNA]</scope>
    <source>
        <strain evidence="3 4">768-28</strain>
    </source>
</reference>
<accession>F0QYM8</accession>
<sequence>MFDIVLIFYAFYHYLMSLETIVERQALVLNSSDNVAIALRDLKAGEEVVVRIGDSGLRVKFLNDIPFGHKFAIKDIPKCDYVIKYGHVIGRAKRDIKVGEHVHVHNVESLTVVHSVCRG</sequence>
<dbReference type="STRING" id="985053.VMUT_1256"/>
<dbReference type="InterPro" id="IPR044144">
    <property type="entry name" value="SAF_UxaA/GarD"/>
</dbReference>
<dbReference type="PANTHER" id="PTHR30536">
    <property type="entry name" value="ALTRONATE/GALACTARATE DEHYDRATASE"/>
    <property type="match status" value="1"/>
</dbReference>
<dbReference type="SMART" id="SM00858">
    <property type="entry name" value="SAF"/>
    <property type="match status" value="1"/>
</dbReference>
<dbReference type="Gene3D" id="2.30.130.110">
    <property type="match status" value="1"/>
</dbReference>
<dbReference type="Proteomes" id="UP000007485">
    <property type="component" value="Chromosome"/>
</dbReference>
<dbReference type="CDD" id="cd11613">
    <property type="entry name" value="SAF_AH_GD"/>
    <property type="match status" value="1"/>
</dbReference>
<dbReference type="eggNOG" id="arCOG05318">
    <property type="taxonomic scope" value="Archaea"/>
</dbReference>
<name>F0QYM8_VULM7</name>
<dbReference type="PANTHER" id="PTHR30536:SF5">
    <property type="entry name" value="ALTRONATE DEHYDRATASE"/>
    <property type="match status" value="1"/>
</dbReference>
<evidence type="ECO:0000313" key="3">
    <source>
        <dbReference type="EMBL" id="ADY01461.1"/>
    </source>
</evidence>
<dbReference type="Pfam" id="PF08666">
    <property type="entry name" value="SAF"/>
    <property type="match status" value="1"/>
</dbReference>
<dbReference type="FunFam" id="2.30.130.110:FF:000003">
    <property type="entry name" value="D-galactarate dehydratase"/>
    <property type="match status" value="1"/>
</dbReference>
<evidence type="ECO:0000259" key="2">
    <source>
        <dbReference type="SMART" id="SM00858"/>
    </source>
</evidence>
<dbReference type="HOGENOM" id="CLU_084161_3_0_2"/>
<organism evidence="3 4">
    <name type="scientific">Vulcanisaeta moutnovskia (strain 768-28)</name>
    <dbReference type="NCBI Taxonomy" id="985053"/>
    <lineage>
        <taxon>Archaea</taxon>
        <taxon>Thermoproteota</taxon>
        <taxon>Thermoprotei</taxon>
        <taxon>Thermoproteales</taxon>
        <taxon>Thermoproteaceae</taxon>
        <taxon>Vulcanisaeta</taxon>
    </lineage>
</organism>
<dbReference type="GO" id="GO:0016829">
    <property type="term" value="F:lyase activity"/>
    <property type="evidence" value="ECO:0007669"/>
    <property type="project" value="UniProtKB-KW"/>
</dbReference>
<evidence type="ECO:0000313" key="4">
    <source>
        <dbReference type="Proteomes" id="UP000007485"/>
    </source>
</evidence>
<feature type="domain" description="SAF" evidence="2">
    <location>
        <begin position="33"/>
        <end position="108"/>
    </location>
</feature>
<dbReference type="EMBL" id="CP002529">
    <property type="protein sequence ID" value="ADY01461.1"/>
    <property type="molecule type" value="Genomic_DNA"/>
</dbReference>
<protein>
    <submittedName>
        <fullName evidence="3">SAF domain protein</fullName>
    </submittedName>
</protein>
<proteinExistence type="predicted"/>
<evidence type="ECO:0000256" key="1">
    <source>
        <dbReference type="ARBA" id="ARBA00023239"/>
    </source>
</evidence>
<keyword evidence="4" id="KW-1185">Reference proteome</keyword>
<dbReference type="InterPro" id="IPR013974">
    <property type="entry name" value="SAF"/>
</dbReference>
<gene>
    <name evidence="3" type="ordered locus">VMUT_1256</name>
</gene>
<dbReference type="GO" id="GO:0019698">
    <property type="term" value="P:D-galacturonate catabolic process"/>
    <property type="evidence" value="ECO:0007669"/>
    <property type="project" value="TreeGrafter"/>
</dbReference>
<keyword evidence="1" id="KW-0456">Lyase</keyword>
<dbReference type="InterPro" id="IPR052172">
    <property type="entry name" value="UxaA_altronate/galactarate_dh"/>
</dbReference>
<dbReference type="KEGG" id="vmo:VMUT_1256"/>
<dbReference type="AlphaFoldDB" id="F0QYM8"/>